<reference evidence="3 4" key="1">
    <citation type="journal article" date="2015" name="Stand. Genomic Sci.">
        <title>Genomic Encyclopedia of Bacterial and Archaeal Type Strains, Phase III: the genomes of soil and plant-associated and newly described type strains.</title>
        <authorList>
            <person name="Whitman W.B."/>
            <person name="Woyke T."/>
            <person name="Klenk H.P."/>
            <person name="Zhou Y."/>
            <person name="Lilburn T.G."/>
            <person name="Beck B.J."/>
            <person name="De Vos P."/>
            <person name="Vandamme P."/>
            <person name="Eisen J.A."/>
            <person name="Garrity G."/>
            <person name="Hugenholtz P."/>
            <person name="Kyrpides N.C."/>
        </authorList>
    </citation>
    <scope>NUCLEOTIDE SEQUENCE [LARGE SCALE GENOMIC DNA]</scope>
    <source>
        <strain evidence="3 4">VKM Ac-2538</strain>
    </source>
</reference>
<feature type="signal peptide" evidence="2">
    <location>
        <begin position="1"/>
        <end position="22"/>
    </location>
</feature>
<evidence type="ECO:0000256" key="1">
    <source>
        <dbReference type="SAM" id="Phobius"/>
    </source>
</evidence>
<name>A0ABY2BBC8_9ACTN</name>
<protein>
    <recommendedName>
        <fullName evidence="5">Cobalt/nickel transport protein</fullName>
    </recommendedName>
</protein>
<evidence type="ECO:0000313" key="4">
    <source>
        <dbReference type="Proteomes" id="UP000295818"/>
    </source>
</evidence>
<keyword evidence="2" id="KW-0732">Signal</keyword>
<sequence length="100" mass="9977">MNHRSSVLAAVALAVGVTTLGAVDASAILPEERGGVVPHDSLVSAYYPQAGVTALEGAAVGTSSDDNGVDVLQAGVTALGGAGVAIAGMWLYRRRHAHIA</sequence>
<organism evidence="3 4">
    <name type="scientific">Kribbella orskensis</name>
    <dbReference type="NCBI Taxonomy" id="2512216"/>
    <lineage>
        <taxon>Bacteria</taxon>
        <taxon>Bacillati</taxon>
        <taxon>Actinomycetota</taxon>
        <taxon>Actinomycetes</taxon>
        <taxon>Propionibacteriales</taxon>
        <taxon>Kribbellaceae</taxon>
        <taxon>Kribbella</taxon>
    </lineage>
</organism>
<feature type="transmembrane region" description="Helical" evidence="1">
    <location>
        <begin position="71"/>
        <end position="92"/>
    </location>
</feature>
<gene>
    <name evidence="3" type="ORF">EV644_11942</name>
</gene>
<dbReference type="EMBL" id="SLWM01000019">
    <property type="protein sequence ID" value="TCO14929.1"/>
    <property type="molecule type" value="Genomic_DNA"/>
</dbReference>
<comment type="caution">
    <text evidence="3">The sequence shown here is derived from an EMBL/GenBank/DDBJ whole genome shotgun (WGS) entry which is preliminary data.</text>
</comment>
<dbReference type="RefSeq" id="WP_132193844.1">
    <property type="nucleotide sequence ID" value="NZ_SLWM01000019.1"/>
</dbReference>
<keyword evidence="1" id="KW-0472">Membrane</keyword>
<evidence type="ECO:0000256" key="2">
    <source>
        <dbReference type="SAM" id="SignalP"/>
    </source>
</evidence>
<keyword evidence="4" id="KW-1185">Reference proteome</keyword>
<proteinExistence type="predicted"/>
<keyword evidence="1" id="KW-0812">Transmembrane</keyword>
<keyword evidence="1" id="KW-1133">Transmembrane helix</keyword>
<evidence type="ECO:0000313" key="3">
    <source>
        <dbReference type="EMBL" id="TCO14929.1"/>
    </source>
</evidence>
<dbReference type="Proteomes" id="UP000295818">
    <property type="component" value="Unassembled WGS sequence"/>
</dbReference>
<accession>A0ABY2BBC8</accession>
<feature type="chain" id="PRO_5045581853" description="Cobalt/nickel transport protein" evidence="2">
    <location>
        <begin position="23"/>
        <end position="100"/>
    </location>
</feature>
<evidence type="ECO:0008006" key="5">
    <source>
        <dbReference type="Google" id="ProtNLM"/>
    </source>
</evidence>